<accession>A0A3N1D0U4</accession>
<reference evidence="10 11" key="1">
    <citation type="submission" date="2018-11" db="EMBL/GenBank/DDBJ databases">
        <title>Sequencing the genomes of 1000 actinobacteria strains.</title>
        <authorList>
            <person name="Klenk H.-P."/>
        </authorList>
    </citation>
    <scope>NUCLEOTIDE SEQUENCE [LARGE SCALE GENOMIC DNA]</scope>
    <source>
        <strain evidence="10 11">DSM 44254</strain>
    </source>
</reference>
<comment type="caution">
    <text evidence="10">The sequence shown here is derived from an EMBL/GenBank/DDBJ whole genome shotgun (WGS) entry which is preliminary data.</text>
</comment>
<dbReference type="Pfam" id="PF00067">
    <property type="entry name" value="p450"/>
    <property type="match status" value="1"/>
</dbReference>
<feature type="compositionally biased region" description="Basic and acidic residues" evidence="9">
    <location>
        <begin position="1"/>
        <end position="12"/>
    </location>
</feature>
<keyword evidence="3 8" id="KW-0349">Heme</keyword>
<dbReference type="AlphaFoldDB" id="A0A3N1D0U4"/>
<dbReference type="SUPFAM" id="SSF48264">
    <property type="entry name" value="Cytochrome P450"/>
    <property type="match status" value="1"/>
</dbReference>
<proteinExistence type="inferred from homology"/>
<protein>
    <submittedName>
        <fullName evidence="10">Cytochrome P450</fullName>
    </submittedName>
</protein>
<feature type="region of interest" description="Disordered" evidence="9">
    <location>
        <begin position="1"/>
        <end position="40"/>
    </location>
</feature>
<dbReference type="PRINTS" id="PR00359">
    <property type="entry name" value="BP450"/>
</dbReference>
<evidence type="ECO:0000256" key="3">
    <source>
        <dbReference type="ARBA" id="ARBA00022617"/>
    </source>
</evidence>
<dbReference type="CDD" id="cd11031">
    <property type="entry name" value="Cyp158A-like"/>
    <property type="match status" value="1"/>
</dbReference>
<dbReference type="OrthoDB" id="4133219at2"/>
<evidence type="ECO:0000313" key="10">
    <source>
        <dbReference type="EMBL" id="ROO87131.1"/>
    </source>
</evidence>
<dbReference type="GO" id="GO:0020037">
    <property type="term" value="F:heme binding"/>
    <property type="evidence" value="ECO:0007669"/>
    <property type="project" value="InterPro"/>
</dbReference>
<keyword evidence="7 8" id="KW-0503">Monooxygenase</keyword>
<name>A0A3N1D0U4_9ACTN</name>
<dbReference type="InterPro" id="IPR002397">
    <property type="entry name" value="Cyt_P450_B"/>
</dbReference>
<comment type="similarity">
    <text evidence="2 8">Belongs to the cytochrome P450 family.</text>
</comment>
<evidence type="ECO:0000256" key="9">
    <source>
        <dbReference type="SAM" id="MobiDB-lite"/>
    </source>
</evidence>
<evidence type="ECO:0000256" key="7">
    <source>
        <dbReference type="ARBA" id="ARBA00023033"/>
    </source>
</evidence>
<dbReference type="GO" id="GO:0016705">
    <property type="term" value="F:oxidoreductase activity, acting on paired donors, with incorporation or reduction of molecular oxygen"/>
    <property type="evidence" value="ECO:0007669"/>
    <property type="project" value="InterPro"/>
</dbReference>
<comment type="cofactor">
    <cofactor evidence="1">
        <name>heme</name>
        <dbReference type="ChEBI" id="CHEBI:30413"/>
    </cofactor>
</comment>
<evidence type="ECO:0000313" key="11">
    <source>
        <dbReference type="Proteomes" id="UP000272400"/>
    </source>
</evidence>
<keyword evidence="11" id="KW-1185">Reference proteome</keyword>
<dbReference type="RefSeq" id="WP_123666453.1">
    <property type="nucleotide sequence ID" value="NZ_RJKE01000001.1"/>
</dbReference>
<dbReference type="Gene3D" id="1.10.630.10">
    <property type="entry name" value="Cytochrome P450"/>
    <property type="match status" value="1"/>
</dbReference>
<dbReference type="GO" id="GO:0004497">
    <property type="term" value="F:monooxygenase activity"/>
    <property type="evidence" value="ECO:0007669"/>
    <property type="project" value="UniProtKB-KW"/>
</dbReference>
<dbReference type="Proteomes" id="UP000272400">
    <property type="component" value="Unassembled WGS sequence"/>
</dbReference>
<evidence type="ECO:0000256" key="5">
    <source>
        <dbReference type="ARBA" id="ARBA00023002"/>
    </source>
</evidence>
<organism evidence="10 11">
    <name type="scientific">Actinocorallia herbida</name>
    <dbReference type="NCBI Taxonomy" id="58109"/>
    <lineage>
        <taxon>Bacteria</taxon>
        <taxon>Bacillati</taxon>
        <taxon>Actinomycetota</taxon>
        <taxon>Actinomycetes</taxon>
        <taxon>Streptosporangiales</taxon>
        <taxon>Thermomonosporaceae</taxon>
        <taxon>Actinocorallia</taxon>
    </lineage>
</organism>
<evidence type="ECO:0000256" key="4">
    <source>
        <dbReference type="ARBA" id="ARBA00022723"/>
    </source>
</evidence>
<gene>
    <name evidence="10" type="ORF">EDD29_4722</name>
</gene>
<keyword evidence="6 8" id="KW-0408">Iron</keyword>
<dbReference type="GO" id="GO:0005506">
    <property type="term" value="F:iron ion binding"/>
    <property type="evidence" value="ECO:0007669"/>
    <property type="project" value="InterPro"/>
</dbReference>
<keyword evidence="4 8" id="KW-0479">Metal-binding</keyword>
<sequence length="403" mass="44612">MTEVFDAERDWPRIVPGPLGTPPPEWDRRREHGPLAPAAMPSGDRVPLAVRYEDVRALLASPACSRNLRLPGLPRFVTGIGIDDDPDSLVNQDPPEHTRFRRILQGTFTPRAVEPWRERVAKIADDLLDGLDPEFDLVEAYAVQLPGLVICALLGVPIEMYGQFRTWTDMFLSTSNLNEQDRHRGYTEFMAYAAELVAEHRAAPGKDLIDHLIAARDEGDRLTEGELVNTVFSLITAGHETTTSMIARGAFRLLVHPAQWADLVADPSLAQTAVEEILRYDGPPASAFMRRVTRDTDFPSAPLPAGTVVMPDLNAANHDPAAFPDPASFDLRRFADHPPHPHVAFGYGNHRCLAAALARIELTEAFRALALHRPTLHLAVPPEDIPWTDGLTYRPRALPVTTT</sequence>
<dbReference type="PROSITE" id="PS00086">
    <property type="entry name" value="CYTOCHROME_P450"/>
    <property type="match status" value="1"/>
</dbReference>
<dbReference type="FunFam" id="1.10.630.10:FF:000018">
    <property type="entry name" value="Cytochrome P450 monooxygenase"/>
    <property type="match status" value="1"/>
</dbReference>
<evidence type="ECO:0000256" key="1">
    <source>
        <dbReference type="ARBA" id="ARBA00001971"/>
    </source>
</evidence>
<keyword evidence="5 8" id="KW-0560">Oxidoreductase</keyword>
<dbReference type="PRINTS" id="PR00385">
    <property type="entry name" value="P450"/>
</dbReference>
<evidence type="ECO:0000256" key="6">
    <source>
        <dbReference type="ARBA" id="ARBA00023004"/>
    </source>
</evidence>
<evidence type="ECO:0000256" key="2">
    <source>
        <dbReference type="ARBA" id="ARBA00010617"/>
    </source>
</evidence>
<dbReference type="InterPro" id="IPR001128">
    <property type="entry name" value="Cyt_P450"/>
</dbReference>
<evidence type="ECO:0000256" key="8">
    <source>
        <dbReference type="RuleBase" id="RU000461"/>
    </source>
</evidence>
<dbReference type="InterPro" id="IPR036396">
    <property type="entry name" value="Cyt_P450_sf"/>
</dbReference>
<dbReference type="EMBL" id="RJKE01000001">
    <property type="protein sequence ID" value="ROO87131.1"/>
    <property type="molecule type" value="Genomic_DNA"/>
</dbReference>
<dbReference type="PANTHER" id="PTHR46696:SF5">
    <property type="entry name" value="CYTOCHROME P450 BJ-1"/>
    <property type="match status" value="1"/>
</dbReference>
<dbReference type="PANTHER" id="PTHR46696">
    <property type="entry name" value="P450, PUTATIVE (EUROFUNG)-RELATED"/>
    <property type="match status" value="1"/>
</dbReference>
<dbReference type="InterPro" id="IPR017972">
    <property type="entry name" value="Cyt_P450_CS"/>
</dbReference>